<dbReference type="PROSITE" id="PS50930">
    <property type="entry name" value="HTH_LYTTR"/>
    <property type="match status" value="1"/>
</dbReference>
<keyword evidence="7" id="KW-1185">Reference proteome</keyword>
<keyword evidence="1" id="KW-0963">Cytoplasm</keyword>
<dbReference type="InterPro" id="IPR007492">
    <property type="entry name" value="LytTR_DNA-bd_dom"/>
</dbReference>
<dbReference type="CDD" id="cd17533">
    <property type="entry name" value="REC_LytTR_AgrA-like"/>
    <property type="match status" value="1"/>
</dbReference>
<evidence type="ECO:0000313" key="7">
    <source>
        <dbReference type="Proteomes" id="UP000051697"/>
    </source>
</evidence>
<proteinExistence type="predicted"/>
<dbReference type="PATRIC" id="fig|1423778.4.peg.171"/>
<comment type="caution">
    <text evidence="6">The sequence shown here is derived from an EMBL/GenBank/DDBJ whole genome shotgun (WGS) entry which is preliminary data.</text>
</comment>
<feature type="domain" description="HTH LytTR-type" evidence="5">
    <location>
        <begin position="144"/>
        <end position="246"/>
    </location>
</feature>
<dbReference type="OrthoDB" id="9809318at2"/>
<dbReference type="Gene3D" id="3.40.50.2300">
    <property type="match status" value="1"/>
</dbReference>
<evidence type="ECO:0000313" key="6">
    <source>
        <dbReference type="EMBL" id="KRL58082.1"/>
    </source>
</evidence>
<dbReference type="KEGG" id="lol:LACOL_1636"/>
<dbReference type="EMBL" id="AZFE01000002">
    <property type="protein sequence ID" value="KRL58082.1"/>
    <property type="molecule type" value="Genomic_DNA"/>
</dbReference>
<dbReference type="AlphaFoldDB" id="A0A0R1RV04"/>
<dbReference type="GO" id="GO:0000156">
    <property type="term" value="F:phosphorelay response regulator activity"/>
    <property type="evidence" value="ECO:0007669"/>
    <property type="project" value="InterPro"/>
</dbReference>
<dbReference type="InterPro" id="IPR011006">
    <property type="entry name" value="CheY-like_superfamily"/>
</dbReference>
<dbReference type="InterPro" id="IPR001789">
    <property type="entry name" value="Sig_transdc_resp-reg_receiver"/>
</dbReference>
<evidence type="ECO:0000256" key="4">
    <source>
        <dbReference type="ARBA" id="ARBA00037164"/>
    </source>
</evidence>
<dbReference type="Proteomes" id="UP000051697">
    <property type="component" value="Unassembled WGS sequence"/>
</dbReference>
<dbReference type="PANTHER" id="PTHR37299:SF3">
    <property type="entry name" value="STAGE 0 SPORULATION PROTEIN A HOMOLOG"/>
    <property type="match status" value="1"/>
</dbReference>
<dbReference type="Gene3D" id="2.40.50.1020">
    <property type="entry name" value="LytTr DNA-binding domain"/>
    <property type="match status" value="1"/>
</dbReference>
<evidence type="ECO:0000256" key="1">
    <source>
        <dbReference type="ARBA" id="ARBA00022490"/>
    </source>
</evidence>
<dbReference type="SMART" id="SM00850">
    <property type="entry name" value="LytTR"/>
    <property type="match status" value="1"/>
</dbReference>
<dbReference type="Pfam" id="PF00072">
    <property type="entry name" value="Response_reg"/>
    <property type="match status" value="1"/>
</dbReference>
<name>A0A0R1RV04_9LACO</name>
<dbReference type="InterPro" id="IPR046947">
    <property type="entry name" value="LytR-like"/>
</dbReference>
<dbReference type="GO" id="GO:0003677">
    <property type="term" value="F:DNA binding"/>
    <property type="evidence" value="ECO:0007669"/>
    <property type="project" value="InterPro"/>
</dbReference>
<comment type="function">
    <text evidence="4">Required for high-level post-exponential phase expression of a series of secreted proteins.</text>
</comment>
<dbReference type="RefSeq" id="WP_057889116.1">
    <property type="nucleotide sequence ID" value="NZ_AZFE01000002.1"/>
</dbReference>
<dbReference type="STRING" id="1423778.FC70_GL000155"/>
<evidence type="ECO:0000259" key="5">
    <source>
        <dbReference type="PROSITE" id="PS50930"/>
    </source>
</evidence>
<dbReference type="Pfam" id="PF04397">
    <property type="entry name" value="LytTR"/>
    <property type="match status" value="1"/>
</dbReference>
<evidence type="ECO:0000256" key="2">
    <source>
        <dbReference type="ARBA" id="ARBA00023012"/>
    </source>
</evidence>
<dbReference type="SUPFAM" id="SSF52172">
    <property type="entry name" value="CheY-like"/>
    <property type="match status" value="1"/>
</dbReference>
<organism evidence="6 7">
    <name type="scientific">Paucilactobacillus oligofermentans DSM 15707 = LMG 22743</name>
    <dbReference type="NCBI Taxonomy" id="1423778"/>
    <lineage>
        <taxon>Bacteria</taxon>
        <taxon>Bacillati</taxon>
        <taxon>Bacillota</taxon>
        <taxon>Bacilli</taxon>
        <taxon>Lactobacillales</taxon>
        <taxon>Lactobacillaceae</taxon>
        <taxon>Paucilactobacillus</taxon>
    </lineage>
</organism>
<reference evidence="6 7" key="1">
    <citation type="journal article" date="2015" name="Genome Announc.">
        <title>Expanding the biotechnology potential of lactobacilli through comparative genomics of 213 strains and associated genera.</title>
        <authorList>
            <person name="Sun Z."/>
            <person name="Harris H.M."/>
            <person name="McCann A."/>
            <person name="Guo C."/>
            <person name="Argimon S."/>
            <person name="Zhang W."/>
            <person name="Yang X."/>
            <person name="Jeffery I.B."/>
            <person name="Cooney J.C."/>
            <person name="Kagawa T.F."/>
            <person name="Liu W."/>
            <person name="Song Y."/>
            <person name="Salvetti E."/>
            <person name="Wrobel A."/>
            <person name="Rasinkangas P."/>
            <person name="Parkhill J."/>
            <person name="Rea M.C."/>
            <person name="O'Sullivan O."/>
            <person name="Ritari J."/>
            <person name="Douillard F.P."/>
            <person name="Paul Ross R."/>
            <person name="Yang R."/>
            <person name="Briner A.E."/>
            <person name="Felis G.E."/>
            <person name="de Vos W.M."/>
            <person name="Barrangou R."/>
            <person name="Klaenhammer T.R."/>
            <person name="Caufield P.W."/>
            <person name="Cui Y."/>
            <person name="Zhang H."/>
            <person name="O'Toole P.W."/>
        </authorList>
    </citation>
    <scope>NUCLEOTIDE SEQUENCE [LARGE SCALE GENOMIC DNA]</scope>
    <source>
        <strain evidence="6 7">DSM 15707</strain>
    </source>
</reference>
<protein>
    <submittedName>
        <fullName evidence="6">SppR protein</fullName>
    </submittedName>
</protein>
<keyword evidence="3" id="KW-0010">Activator</keyword>
<keyword evidence="2" id="KW-0902">Two-component regulatory system</keyword>
<sequence length="247" mass="28811">MFPVYLLEDDLIQQKLYRQIIENTIMINEYAMKLQIATDNVGEFEQQLSHVNQGLFFLDMEIADDAKAGLKLAAKIREKVDFAQIVFITTHDELSFLTLQSRIAPLDYILKDYGPQEIQKHLIDDINLANQNYEQELYHHACLFRYNVSDRYFSLSMNELIMLATDKNQPGIITLTAANRKATFPGNLNMIEAEYKNLFRCDKSYLVNLDQMKKFDARARILTFNDDSECKVSYRKAIDLKRILKNT</sequence>
<dbReference type="SMART" id="SM00448">
    <property type="entry name" value="REC"/>
    <property type="match status" value="1"/>
</dbReference>
<accession>A0A0R1RV04</accession>
<gene>
    <name evidence="6" type="ORF">FC70_GL000155</name>
</gene>
<evidence type="ECO:0000256" key="3">
    <source>
        <dbReference type="ARBA" id="ARBA00023159"/>
    </source>
</evidence>
<dbReference type="PANTHER" id="PTHR37299">
    <property type="entry name" value="TRANSCRIPTIONAL REGULATOR-RELATED"/>
    <property type="match status" value="1"/>
</dbReference>